<reference evidence="4" key="1">
    <citation type="journal article" date="2011" name="Proc. Natl. Acad. Sci. U.S.A.">
        <title>Obligate biotrophy features unraveled by the genomic analysis of rust fungi.</title>
        <authorList>
            <person name="Duplessis S."/>
            <person name="Cuomo C.A."/>
            <person name="Lin Y.-C."/>
            <person name="Aerts A."/>
            <person name="Tisserant E."/>
            <person name="Veneault-Fourrey C."/>
            <person name="Joly D.L."/>
            <person name="Hacquard S."/>
            <person name="Amselem J."/>
            <person name="Cantarel B.L."/>
            <person name="Chiu R."/>
            <person name="Coutinho P.M."/>
            <person name="Feau N."/>
            <person name="Field M."/>
            <person name="Frey P."/>
            <person name="Gelhaye E."/>
            <person name="Goldberg J."/>
            <person name="Grabherr M.G."/>
            <person name="Kodira C.D."/>
            <person name="Kohler A."/>
            <person name="Kuees U."/>
            <person name="Lindquist E.A."/>
            <person name="Lucas S.M."/>
            <person name="Mago R."/>
            <person name="Mauceli E."/>
            <person name="Morin E."/>
            <person name="Murat C."/>
            <person name="Pangilinan J.L."/>
            <person name="Park R."/>
            <person name="Pearson M."/>
            <person name="Quesneville H."/>
            <person name="Rouhier N."/>
            <person name="Sakthikumar S."/>
            <person name="Salamov A.A."/>
            <person name="Schmutz J."/>
            <person name="Selles B."/>
            <person name="Shapiro H."/>
            <person name="Tanguay P."/>
            <person name="Tuskan G.A."/>
            <person name="Henrissat B."/>
            <person name="Van de Peer Y."/>
            <person name="Rouze P."/>
            <person name="Ellis J.G."/>
            <person name="Dodds P.N."/>
            <person name="Schein J.E."/>
            <person name="Zhong S."/>
            <person name="Hamelin R.C."/>
            <person name="Grigoriev I.V."/>
            <person name="Szabo L.J."/>
            <person name="Martin F."/>
        </authorList>
    </citation>
    <scope>NUCLEOTIDE SEQUENCE [LARGE SCALE GENOMIC DNA]</scope>
    <source>
        <strain evidence="4">98AG31 / pathotype 3-4-7</strain>
    </source>
</reference>
<dbReference type="GeneID" id="18935846"/>
<feature type="region of interest" description="Disordered" evidence="2">
    <location>
        <begin position="222"/>
        <end position="242"/>
    </location>
</feature>
<keyword evidence="4" id="KW-1185">Reference proteome</keyword>
<dbReference type="InParanoid" id="F4RYF2"/>
<evidence type="ECO:0000313" key="4">
    <source>
        <dbReference type="Proteomes" id="UP000001072"/>
    </source>
</evidence>
<organism evidence="4">
    <name type="scientific">Melampsora larici-populina (strain 98AG31 / pathotype 3-4-7)</name>
    <name type="common">Poplar leaf rust fungus</name>
    <dbReference type="NCBI Taxonomy" id="747676"/>
    <lineage>
        <taxon>Eukaryota</taxon>
        <taxon>Fungi</taxon>
        <taxon>Dikarya</taxon>
        <taxon>Basidiomycota</taxon>
        <taxon>Pucciniomycotina</taxon>
        <taxon>Pucciniomycetes</taxon>
        <taxon>Pucciniales</taxon>
        <taxon>Melampsoraceae</taxon>
        <taxon>Melampsora</taxon>
    </lineage>
</organism>
<evidence type="ECO:0000313" key="3">
    <source>
        <dbReference type="EMBL" id="EGG02587.1"/>
    </source>
</evidence>
<dbReference type="Proteomes" id="UP000001072">
    <property type="component" value="Unassembled WGS sequence"/>
</dbReference>
<dbReference type="EMBL" id="GL883130">
    <property type="protein sequence ID" value="EGG02587.1"/>
    <property type="molecule type" value="Genomic_DNA"/>
</dbReference>
<protein>
    <submittedName>
        <fullName evidence="3">Uncharacterized protein</fullName>
    </submittedName>
</protein>
<keyword evidence="1" id="KW-0175">Coiled coil</keyword>
<dbReference type="KEGG" id="mlr:MELLADRAFT_91266"/>
<dbReference type="HOGENOM" id="CLU_049472_0_0_1"/>
<evidence type="ECO:0000256" key="2">
    <source>
        <dbReference type="SAM" id="MobiDB-lite"/>
    </source>
</evidence>
<name>F4RYF2_MELLP</name>
<feature type="coiled-coil region" evidence="1">
    <location>
        <begin position="345"/>
        <end position="386"/>
    </location>
</feature>
<accession>F4RYF2</accession>
<feature type="region of interest" description="Disordered" evidence="2">
    <location>
        <begin position="106"/>
        <end position="130"/>
    </location>
</feature>
<feature type="compositionally biased region" description="Polar residues" evidence="2">
    <location>
        <begin position="222"/>
        <end position="233"/>
    </location>
</feature>
<sequence length="415" mass="46323">MASLLCIPHFPSDLLDCSAPDVMDPSAPGVTKQVMLDWLRINYPKSPVSSGLKKGEVEVIMRKKQPECKVFPDPTSSRALNFQGISGSDGPAQAIDIPPIPSRTGALQVKAQRKRDASPTSSTKPTKRTNLDQFSTLGRVNSLLGNDVSVHEIPSLSKNKKEKKQQQISKKFPFLEPGKSSHLALRKPALRIQEPGINLMERDEKRDLKALQNYKVAPIDGSTNPSVKVSSSPDPEKHNIIPPEVSKMDDLIDFSDVDLLSVDDLEIQQKAPSHSSSTSIYKSGVDIFLEERLQVEKAVHILEESVSKILIRINAIEKQSNAYIVQHEKDQYELGHSLEVNTNRVEKQEMTINTLKDSVTNLKKQLDLLHQQCETAEQEIQTHERCIIQLMEHDNNNKESDTEVMNNESAADDSD</sequence>
<dbReference type="RefSeq" id="XP_007414276.1">
    <property type="nucleotide sequence ID" value="XM_007414214.1"/>
</dbReference>
<evidence type="ECO:0000256" key="1">
    <source>
        <dbReference type="SAM" id="Coils"/>
    </source>
</evidence>
<proteinExistence type="predicted"/>
<gene>
    <name evidence="3" type="ORF">MELLADRAFT_91266</name>
</gene>
<dbReference type="VEuPathDB" id="FungiDB:MELLADRAFT_91266"/>
<dbReference type="AlphaFoldDB" id="F4RYF2"/>
<feature type="region of interest" description="Disordered" evidence="2">
    <location>
        <begin position="393"/>
        <end position="415"/>
    </location>
</feature>